<dbReference type="Gene3D" id="2.40.30.170">
    <property type="match status" value="1"/>
</dbReference>
<accession>A0A6G7VBP0</accession>
<keyword evidence="6" id="KW-1185">Reference proteome</keyword>
<dbReference type="InterPro" id="IPR058637">
    <property type="entry name" value="YknX-like_C"/>
</dbReference>
<dbReference type="RefSeq" id="WP_166270260.1">
    <property type="nucleotide sequence ID" value="NZ_CP048029.1"/>
</dbReference>
<dbReference type="GO" id="GO:0015562">
    <property type="term" value="F:efflux transmembrane transporter activity"/>
    <property type="evidence" value="ECO:0007669"/>
    <property type="project" value="TreeGrafter"/>
</dbReference>
<evidence type="ECO:0000256" key="1">
    <source>
        <dbReference type="ARBA" id="ARBA00009477"/>
    </source>
</evidence>
<evidence type="ECO:0000313" key="6">
    <source>
        <dbReference type="Proteomes" id="UP000502699"/>
    </source>
</evidence>
<proteinExistence type="inferred from homology"/>
<dbReference type="EMBL" id="CP048029">
    <property type="protein sequence ID" value="QIK37493.1"/>
    <property type="molecule type" value="Genomic_DNA"/>
</dbReference>
<sequence>MFILLSTPLREAVGLNMDRPAWSAKSKQRWPSCSALLLLLGMGSLVFPLRLSAETPKPALTVTSTRPEIRDWPENLAAVGRILPWREVAVGAEIGGERIRQVLVDLGAWVEAGKPLVVLDDLALRIACDQAQAALAEAEAALAEARANAKRARQLKGTAGLSEQQAERDLIAEQMAQARLEAARARLAETELRLARTRINAPVAGIVSALHAIEGALVQPGQELVRLIHDGRLEWRAEVADTLIHRLAPGMSAWVQTPDGGRIEGQVRLIEPSIDPRTLTGRVLVQFPVAETRDRLRPGMFVRGSFALGHTLALTLPQTAVQLEQGQTRVFVLGRDQRVHALEVKIGRRLGDRVEVLSGLGPEDQVVERGVGFLNDGDLVRIGGP</sequence>
<dbReference type="PANTHER" id="PTHR30469:SF15">
    <property type="entry name" value="HLYD FAMILY OF SECRETION PROTEINS"/>
    <property type="match status" value="1"/>
</dbReference>
<dbReference type="InterPro" id="IPR006143">
    <property type="entry name" value="RND_pump_MFP"/>
</dbReference>
<dbReference type="GO" id="GO:1990281">
    <property type="term" value="C:efflux pump complex"/>
    <property type="evidence" value="ECO:0007669"/>
    <property type="project" value="TreeGrafter"/>
</dbReference>
<feature type="domain" description="YknX-like C-terminal permuted SH3-like" evidence="4">
    <location>
        <begin position="313"/>
        <end position="381"/>
    </location>
</feature>
<gene>
    <name evidence="5" type="ORF">GWK36_05315</name>
</gene>
<evidence type="ECO:0000313" key="5">
    <source>
        <dbReference type="EMBL" id="QIK37493.1"/>
    </source>
</evidence>
<organism evidence="5 6">
    <name type="scientific">Caldichromatium japonicum</name>
    <dbReference type="NCBI Taxonomy" id="2699430"/>
    <lineage>
        <taxon>Bacteria</taxon>
        <taxon>Pseudomonadati</taxon>
        <taxon>Pseudomonadota</taxon>
        <taxon>Gammaproteobacteria</taxon>
        <taxon>Chromatiales</taxon>
        <taxon>Chromatiaceae</taxon>
        <taxon>Caldichromatium</taxon>
    </lineage>
</organism>
<comment type="similarity">
    <text evidence="1">Belongs to the membrane fusion protein (MFP) (TC 8.A.1) family.</text>
</comment>
<evidence type="ECO:0000259" key="3">
    <source>
        <dbReference type="Pfam" id="PF25954"/>
    </source>
</evidence>
<dbReference type="SUPFAM" id="SSF111369">
    <property type="entry name" value="HlyD-like secretion proteins"/>
    <property type="match status" value="1"/>
</dbReference>
<feature type="domain" description="CusB-like beta-barrel" evidence="3">
    <location>
        <begin position="237"/>
        <end position="306"/>
    </location>
</feature>
<dbReference type="Gene3D" id="1.10.287.470">
    <property type="entry name" value="Helix hairpin bin"/>
    <property type="match status" value="1"/>
</dbReference>
<keyword evidence="2" id="KW-0175">Coiled coil</keyword>
<dbReference type="Pfam" id="PF25989">
    <property type="entry name" value="YknX_C"/>
    <property type="match status" value="1"/>
</dbReference>
<dbReference type="Gene3D" id="2.40.420.20">
    <property type="match status" value="1"/>
</dbReference>
<reference evidence="6" key="1">
    <citation type="submission" date="2020-01" db="EMBL/GenBank/DDBJ databases">
        <title>Caldichromatium gen. nov., sp. nov., a thermophilic purple sulfur bacterium member of the family Chromatiaceae isolated from Nakabusa hot spring, Japan.</title>
        <authorList>
            <person name="Saini M.K."/>
            <person name="Hanada S."/>
            <person name="Tank M."/>
        </authorList>
    </citation>
    <scope>NUCLEOTIDE SEQUENCE [LARGE SCALE GENOMIC DNA]</scope>
    <source>
        <strain evidence="6">No.7</strain>
    </source>
</reference>
<dbReference type="InterPro" id="IPR058792">
    <property type="entry name" value="Beta-barrel_RND_2"/>
</dbReference>
<protein>
    <submittedName>
        <fullName evidence="5">Efflux RND transporter periplasmic adaptor subunit</fullName>
    </submittedName>
</protein>
<evidence type="ECO:0000256" key="2">
    <source>
        <dbReference type="SAM" id="Coils"/>
    </source>
</evidence>
<evidence type="ECO:0000259" key="4">
    <source>
        <dbReference type="Pfam" id="PF25989"/>
    </source>
</evidence>
<name>A0A6G7VBP0_9GAMM</name>
<dbReference type="Pfam" id="PF25954">
    <property type="entry name" value="Beta-barrel_RND_2"/>
    <property type="match status" value="1"/>
</dbReference>
<feature type="coiled-coil region" evidence="2">
    <location>
        <begin position="128"/>
        <end position="200"/>
    </location>
</feature>
<dbReference type="AlphaFoldDB" id="A0A6G7VBP0"/>
<dbReference type="PANTHER" id="PTHR30469">
    <property type="entry name" value="MULTIDRUG RESISTANCE PROTEIN MDTA"/>
    <property type="match status" value="1"/>
</dbReference>
<dbReference type="NCBIfam" id="TIGR01730">
    <property type="entry name" value="RND_mfp"/>
    <property type="match status" value="1"/>
</dbReference>
<dbReference type="Proteomes" id="UP000502699">
    <property type="component" value="Chromosome"/>
</dbReference>
<dbReference type="Gene3D" id="2.40.50.100">
    <property type="match status" value="1"/>
</dbReference>
<dbReference type="KEGG" id="cjap:GWK36_05315"/>